<dbReference type="SUPFAM" id="SSF53335">
    <property type="entry name" value="S-adenosyl-L-methionine-dependent methyltransferases"/>
    <property type="match status" value="1"/>
</dbReference>
<dbReference type="Gene3D" id="3.40.50.150">
    <property type="entry name" value="Vaccinia Virus protein VP39"/>
    <property type="match status" value="1"/>
</dbReference>
<dbReference type="NCBIfam" id="NF040568">
    <property type="entry name" value="SCO2525_fam"/>
    <property type="match status" value="1"/>
</dbReference>
<dbReference type="PROSITE" id="PS51681">
    <property type="entry name" value="SAM_MT_NNMT_PNMT_TEMT"/>
    <property type="match status" value="1"/>
</dbReference>
<keyword evidence="3" id="KW-0949">S-adenosyl-L-methionine</keyword>
<dbReference type="Pfam" id="PF01234">
    <property type="entry name" value="NNMT_PNMT_TEMT"/>
    <property type="match status" value="1"/>
</dbReference>
<dbReference type="EMBL" id="LT629758">
    <property type="protein sequence ID" value="SDS48603.1"/>
    <property type="molecule type" value="Genomic_DNA"/>
</dbReference>
<proteinExistence type="predicted"/>
<organism evidence="4 5">
    <name type="scientific">Actinoplanes derwentensis</name>
    <dbReference type="NCBI Taxonomy" id="113562"/>
    <lineage>
        <taxon>Bacteria</taxon>
        <taxon>Bacillati</taxon>
        <taxon>Actinomycetota</taxon>
        <taxon>Actinomycetes</taxon>
        <taxon>Micromonosporales</taxon>
        <taxon>Micromonosporaceae</taxon>
        <taxon>Actinoplanes</taxon>
    </lineage>
</organism>
<keyword evidence="5" id="KW-1185">Reference proteome</keyword>
<dbReference type="InterPro" id="IPR000940">
    <property type="entry name" value="NNMT_TEMT_trans"/>
</dbReference>
<keyword evidence="1" id="KW-0489">Methyltransferase</keyword>
<reference evidence="4 5" key="1">
    <citation type="submission" date="2016-10" db="EMBL/GenBank/DDBJ databases">
        <authorList>
            <person name="de Groot N.N."/>
        </authorList>
    </citation>
    <scope>NUCLEOTIDE SEQUENCE [LARGE SCALE GENOMIC DNA]</scope>
    <source>
        <strain evidence="4 5">DSM 43941</strain>
    </source>
</reference>
<accession>A0A1H1SL86</accession>
<evidence type="ECO:0000256" key="1">
    <source>
        <dbReference type="ARBA" id="ARBA00022603"/>
    </source>
</evidence>
<dbReference type="Proteomes" id="UP000198688">
    <property type="component" value="Chromosome I"/>
</dbReference>
<dbReference type="GO" id="GO:0032259">
    <property type="term" value="P:methylation"/>
    <property type="evidence" value="ECO:0007669"/>
    <property type="project" value="UniProtKB-KW"/>
</dbReference>
<evidence type="ECO:0000256" key="3">
    <source>
        <dbReference type="ARBA" id="ARBA00022691"/>
    </source>
</evidence>
<gene>
    <name evidence="4" type="ORF">SAMN04489716_0888</name>
</gene>
<dbReference type="AlphaFoldDB" id="A0A1H1SL86"/>
<sequence length="259" mass="28283">MNEPGSESGSASADIDVSLVRNSDVDWDSFDSDAYFSYNYGELRPDDAQIIQVVANHFQASLRGSALGQAIDVGAGVNLYPAMVMLPYAASVTLVERAFTNCDWLTTELKGPRPSWGQFWKAVSSGRAAYQLIQKPADVLQDRTTVVRGNIFDLKPGLYDLGTMFFVAESITTRTDEFRRAARLFVNSLKPGAPFAAAFMRDSSGYFVAGKHFPACSVSDADVERALAPFARNLNIVMVESNDLRDGYGGMMVATGRKK</sequence>
<protein>
    <submittedName>
        <fullName evidence="4">NNMT/PNMT/TEMT family protein</fullName>
    </submittedName>
</protein>
<keyword evidence="2" id="KW-0808">Transferase</keyword>
<evidence type="ECO:0000313" key="5">
    <source>
        <dbReference type="Proteomes" id="UP000198688"/>
    </source>
</evidence>
<evidence type="ECO:0000313" key="4">
    <source>
        <dbReference type="EMBL" id="SDS48603.1"/>
    </source>
</evidence>
<name>A0A1H1SL86_9ACTN</name>
<dbReference type="STRING" id="113562.SAMN04489716_0888"/>
<evidence type="ECO:0000256" key="2">
    <source>
        <dbReference type="ARBA" id="ARBA00022679"/>
    </source>
</evidence>
<dbReference type="InterPro" id="IPR029063">
    <property type="entry name" value="SAM-dependent_MTases_sf"/>
</dbReference>
<dbReference type="GO" id="GO:0008168">
    <property type="term" value="F:methyltransferase activity"/>
    <property type="evidence" value="ECO:0007669"/>
    <property type="project" value="UniProtKB-KW"/>
</dbReference>